<sequence>MKYFVLWLIAYSTTVYASQKTIDVTVNLSDGFPVYYYDKTSKEFLGPMVDSFKAICKEANLNCKFKSVPKKRIEADLVSGKINFGSVINSKTQQKLLKGSVYFTEYNMPANLGMYSSLPEGQIPTDLKSYFGKEIICVRGWSLSILPGVWEAEKEGKLKIYKPTTIKSATKMLLEGRAEFLYANKQKMDVFITPEDKVYFKEFKSLNQTFGLSKNSENYKEIKARVDKAISNLFSNGMIDKKTGRLLK</sequence>
<proteinExistence type="inferred from homology"/>
<comment type="caution">
    <text evidence="5">The sequence shown here is derived from an EMBL/GenBank/DDBJ whole genome shotgun (WGS) entry which is preliminary data.</text>
</comment>
<name>A0ABN8E3J2_9VIBR</name>
<evidence type="ECO:0000313" key="6">
    <source>
        <dbReference type="Proteomes" id="UP000838748"/>
    </source>
</evidence>
<accession>A0ABN8E3J2</accession>
<evidence type="ECO:0000256" key="2">
    <source>
        <dbReference type="ARBA" id="ARBA00022729"/>
    </source>
</evidence>
<evidence type="ECO:0000256" key="3">
    <source>
        <dbReference type="SAM" id="SignalP"/>
    </source>
</evidence>
<comment type="similarity">
    <text evidence="1">Belongs to the bacterial solute-binding protein 3 family.</text>
</comment>
<dbReference type="Proteomes" id="UP000838748">
    <property type="component" value="Unassembled WGS sequence"/>
</dbReference>
<keyword evidence="6" id="KW-1185">Reference proteome</keyword>
<keyword evidence="2 3" id="KW-0732">Signal</keyword>
<evidence type="ECO:0000259" key="4">
    <source>
        <dbReference type="Pfam" id="PF00497"/>
    </source>
</evidence>
<evidence type="ECO:0000256" key="1">
    <source>
        <dbReference type="ARBA" id="ARBA00010333"/>
    </source>
</evidence>
<dbReference type="Gene3D" id="3.40.190.10">
    <property type="entry name" value="Periplasmic binding protein-like II"/>
    <property type="match status" value="2"/>
</dbReference>
<organism evidence="5 6">
    <name type="scientific">Vibrio marisflavi CECT 7928</name>
    <dbReference type="NCBI Taxonomy" id="634439"/>
    <lineage>
        <taxon>Bacteria</taxon>
        <taxon>Pseudomonadati</taxon>
        <taxon>Pseudomonadota</taxon>
        <taxon>Gammaproteobacteria</taxon>
        <taxon>Vibrionales</taxon>
        <taxon>Vibrionaceae</taxon>
        <taxon>Vibrio</taxon>
    </lineage>
</organism>
<dbReference type="RefSeq" id="WP_237361912.1">
    <property type="nucleotide sequence ID" value="NZ_CAKLDM010000002.1"/>
</dbReference>
<reference evidence="5" key="1">
    <citation type="submission" date="2021-11" db="EMBL/GenBank/DDBJ databases">
        <authorList>
            <person name="Rodrigo-Torres L."/>
            <person name="Arahal R. D."/>
            <person name="Lucena T."/>
        </authorList>
    </citation>
    <scope>NUCLEOTIDE SEQUENCE</scope>
    <source>
        <strain evidence="5">CECT 7928</strain>
    </source>
</reference>
<dbReference type="PANTHER" id="PTHR35936:SF19">
    <property type="entry name" value="AMINO-ACID-BINDING PROTEIN YXEM-RELATED"/>
    <property type="match status" value="1"/>
</dbReference>
<dbReference type="Pfam" id="PF00497">
    <property type="entry name" value="SBP_bac_3"/>
    <property type="match status" value="1"/>
</dbReference>
<feature type="chain" id="PRO_5046296910" description="Solute-binding protein family 3/N-terminal domain-containing protein" evidence="3">
    <location>
        <begin position="18"/>
        <end position="248"/>
    </location>
</feature>
<feature type="domain" description="Solute-binding protein family 3/N-terminal" evidence="4">
    <location>
        <begin position="27"/>
        <end position="241"/>
    </location>
</feature>
<feature type="signal peptide" evidence="3">
    <location>
        <begin position="1"/>
        <end position="17"/>
    </location>
</feature>
<dbReference type="InterPro" id="IPR001638">
    <property type="entry name" value="Solute-binding_3/MltF_N"/>
</dbReference>
<gene>
    <name evidence="5" type="ORF">VMF7928_02481</name>
</gene>
<dbReference type="PANTHER" id="PTHR35936">
    <property type="entry name" value="MEMBRANE-BOUND LYTIC MUREIN TRANSGLYCOSYLASE F"/>
    <property type="match status" value="1"/>
</dbReference>
<evidence type="ECO:0000313" key="5">
    <source>
        <dbReference type="EMBL" id="CAH0539833.1"/>
    </source>
</evidence>
<dbReference type="EMBL" id="CAKLDM010000002">
    <property type="protein sequence ID" value="CAH0539833.1"/>
    <property type="molecule type" value="Genomic_DNA"/>
</dbReference>
<dbReference type="SUPFAM" id="SSF53850">
    <property type="entry name" value="Periplasmic binding protein-like II"/>
    <property type="match status" value="1"/>
</dbReference>
<protein>
    <recommendedName>
        <fullName evidence="4">Solute-binding protein family 3/N-terminal domain-containing protein</fullName>
    </recommendedName>
</protein>